<gene>
    <name evidence="2" type="ORF">MSPICULIGERA_LOCUS3150</name>
</gene>
<dbReference type="AlphaFoldDB" id="A0AA36CAI9"/>
<protein>
    <submittedName>
        <fullName evidence="2">Uncharacterized protein</fullName>
    </submittedName>
</protein>
<accession>A0AA36CAI9</accession>
<keyword evidence="3" id="KW-1185">Reference proteome</keyword>
<dbReference type="EMBL" id="CATQJA010000886">
    <property type="protein sequence ID" value="CAJ0564476.1"/>
    <property type="molecule type" value="Genomic_DNA"/>
</dbReference>
<evidence type="ECO:0000313" key="3">
    <source>
        <dbReference type="Proteomes" id="UP001177023"/>
    </source>
</evidence>
<evidence type="ECO:0000256" key="1">
    <source>
        <dbReference type="SAM" id="MobiDB-lite"/>
    </source>
</evidence>
<feature type="region of interest" description="Disordered" evidence="1">
    <location>
        <begin position="103"/>
        <end position="127"/>
    </location>
</feature>
<name>A0AA36CAI9_9BILA</name>
<sequence length="256" mass="28524">MMLPNRWILEADAVKLGRKMKQVWEIYWDAREDPYAGVPDEEVANFINTGERLASPTANQDVANVISEQDWARNPSERATMFIVNHALDAIERRLRGEVEDVGDAAPPTVEPDAPAVMPLTEDDREPRPPVDIAEAAIPQAADGQPFIDPDAHDANRAAGAIDPLRDTKKAGRPPTKYTYADGICTMCTDKRVTKVSTHFRAAACSRHVQIFKKVLRCYEERAGICYCKPWRKCNVCHYADGSQRGFGAPDAEEDD</sequence>
<feature type="non-terminal residue" evidence="2">
    <location>
        <position position="1"/>
    </location>
</feature>
<reference evidence="2" key="1">
    <citation type="submission" date="2023-06" db="EMBL/GenBank/DDBJ databases">
        <authorList>
            <person name="Delattre M."/>
        </authorList>
    </citation>
    <scope>NUCLEOTIDE SEQUENCE</scope>
    <source>
        <strain evidence="2">AF72</strain>
    </source>
</reference>
<organism evidence="2 3">
    <name type="scientific">Mesorhabditis spiculigera</name>
    <dbReference type="NCBI Taxonomy" id="96644"/>
    <lineage>
        <taxon>Eukaryota</taxon>
        <taxon>Metazoa</taxon>
        <taxon>Ecdysozoa</taxon>
        <taxon>Nematoda</taxon>
        <taxon>Chromadorea</taxon>
        <taxon>Rhabditida</taxon>
        <taxon>Rhabditina</taxon>
        <taxon>Rhabditomorpha</taxon>
        <taxon>Rhabditoidea</taxon>
        <taxon>Rhabditidae</taxon>
        <taxon>Mesorhabditinae</taxon>
        <taxon>Mesorhabditis</taxon>
    </lineage>
</organism>
<dbReference type="Proteomes" id="UP001177023">
    <property type="component" value="Unassembled WGS sequence"/>
</dbReference>
<comment type="caution">
    <text evidence="2">The sequence shown here is derived from an EMBL/GenBank/DDBJ whole genome shotgun (WGS) entry which is preliminary data.</text>
</comment>
<evidence type="ECO:0000313" key="2">
    <source>
        <dbReference type="EMBL" id="CAJ0564476.1"/>
    </source>
</evidence>
<proteinExistence type="predicted"/>